<dbReference type="PANTHER" id="PTHR18896:SF60">
    <property type="entry name" value="PHOSPHOLIPASE D"/>
    <property type="match status" value="1"/>
</dbReference>
<dbReference type="PANTHER" id="PTHR18896">
    <property type="entry name" value="PHOSPHOLIPASE D"/>
    <property type="match status" value="1"/>
</dbReference>
<sequence length="734" mass="80803">MNTRHPSTDNIIERPILREGATCWRRAHADRLRFLIDGAAYFHALREALKQATRRIFIIGWDINSQLELLRDGDHPGSTAACDDGLPVALGALLTTLADTRPGLDIHVLNWDYALLYAPDREALSQLRLGWTSPANIHYRVDDCHPVGACQHQKLVVIDDALAFVGGIDLALGRWDTPAHRPNDRRRIENGEGPPRPFHDVHLLVAGEAAQALGALARERWACASDEALPAIDTPPASDTMWPAAVPVDASALDIAIARTQPAYKGVPEVREIEAQIVAALQQAKRYIYLENQYLTANCVAEQLAQKLREPGGPEVILVLPFETDGWLSQYTMDVIRERIIKRLRAEDHESRLRVFYPHDPALGEHYMIVHSKVTIIDDAYLRIGSANNNNRSMGLDSELDIALEAHGQHAAEARRAIALFRDRLLGEHLAVDPERFADTLARTGSLIDTLTALHKPDGHSLFALPLKVPADVDELVPEGRFVDPEQPIQADLLVREVLARPESRPLFRRVALGVYLLLGIAAMAAARRWTPLSQWLDVQTLTTHIGALPQRWYGPLLMIGLIIVSTLLAFPITLMSSVVILLFGPIFGTLLALIGAVLSAACGHALGHRLGRSTVEKIAGNTMGRLERQLHSRGLATVIFVRIVPIAPFTLINMAAGAFNFKRVDLLFGTLIGMLPGLLLIALFIDQVTAVIEQPDLPTFAMFAAALGALLVVVWGGRKWVRRLRDAAAARDA</sequence>
<gene>
    <name evidence="6" type="ORF">I8J34_16655</name>
</gene>
<feature type="transmembrane region" description="Helical" evidence="4">
    <location>
        <begin position="580"/>
        <end position="607"/>
    </location>
</feature>
<dbReference type="AlphaFoldDB" id="A0A944H925"/>
<keyword evidence="7" id="KW-1185">Reference proteome</keyword>
<evidence type="ECO:0000256" key="4">
    <source>
        <dbReference type="SAM" id="Phobius"/>
    </source>
</evidence>
<feature type="transmembrane region" description="Helical" evidence="4">
    <location>
        <begin position="553"/>
        <end position="573"/>
    </location>
</feature>
<evidence type="ECO:0000256" key="1">
    <source>
        <dbReference type="ARBA" id="ARBA00022737"/>
    </source>
</evidence>
<feature type="domain" description="PLD phosphodiesterase" evidence="5">
    <location>
        <begin position="366"/>
        <end position="393"/>
    </location>
</feature>
<dbReference type="GO" id="GO:0005886">
    <property type="term" value="C:plasma membrane"/>
    <property type="evidence" value="ECO:0007669"/>
    <property type="project" value="TreeGrafter"/>
</dbReference>
<dbReference type="Proteomes" id="UP000694660">
    <property type="component" value="Unassembled WGS sequence"/>
</dbReference>
<feature type="transmembrane region" description="Helical" evidence="4">
    <location>
        <begin position="507"/>
        <end position="527"/>
    </location>
</feature>
<feature type="transmembrane region" description="Helical" evidence="4">
    <location>
        <begin position="667"/>
        <end position="686"/>
    </location>
</feature>
<dbReference type="Pfam" id="PF00614">
    <property type="entry name" value="PLDc"/>
    <property type="match status" value="1"/>
</dbReference>
<feature type="domain" description="PLD phosphodiesterase" evidence="5">
    <location>
        <begin position="147"/>
        <end position="174"/>
    </location>
</feature>
<name>A0A944H925_DENI1</name>
<dbReference type="CDD" id="cd09140">
    <property type="entry name" value="PLDc_vPLD1_2_like_bac_1"/>
    <property type="match status" value="1"/>
</dbReference>
<proteinExistence type="predicted"/>
<dbReference type="InterPro" id="IPR025202">
    <property type="entry name" value="PLD-like_dom"/>
</dbReference>
<dbReference type="RefSeq" id="WP_214362766.1">
    <property type="nucleotide sequence ID" value="NZ_JAEKFT010000021.1"/>
</dbReference>
<dbReference type="InterPro" id="IPR032816">
    <property type="entry name" value="VTT_dom"/>
</dbReference>
<dbReference type="GO" id="GO:0004630">
    <property type="term" value="F:phospholipase D activity"/>
    <property type="evidence" value="ECO:0007669"/>
    <property type="project" value="TreeGrafter"/>
</dbReference>
<dbReference type="GO" id="GO:0009395">
    <property type="term" value="P:phospholipid catabolic process"/>
    <property type="evidence" value="ECO:0007669"/>
    <property type="project" value="TreeGrafter"/>
</dbReference>
<evidence type="ECO:0000313" key="6">
    <source>
        <dbReference type="EMBL" id="MBT0962814.1"/>
    </source>
</evidence>
<evidence type="ECO:0000256" key="2">
    <source>
        <dbReference type="ARBA" id="ARBA00022801"/>
    </source>
</evidence>
<dbReference type="InterPro" id="IPR015679">
    <property type="entry name" value="PLipase_D_fam"/>
</dbReference>
<dbReference type="Pfam" id="PF09335">
    <property type="entry name" value="VTT_dom"/>
    <property type="match status" value="1"/>
</dbReference>
<dbReference type="Gene3D" id="3.30.870.10">
    <property type="entry name" value="Endonuclease Chain A"/>
    <property type="match status" value="2"/>
</dbReference>
<evidence type="ECO:0000259" key="5">
    <source>
        <dbReference type="PROSITE" id="PS50035"/>
    </source>
</evidence>
<dbReference type="SMART" id="SM00155">
    <property type="entry name" value="PLDc"/>
    <property type="match status" value="2"/>
</dbReference>
<dbReference type="SUPFAM" id="SSF56024">
    <property type="entry name" value="Phospholipase D/nuclease"/>
    <property type="match status" value="2"/>
</dbReference>
<keyword evidence="4" id="KW-0472">Membrane</keyword>
<accession>A0A944H925</accession>
<keyword evidence="4" id="KW-0812">Transmembrane</keyword>
<keyword evidence="4" id="KW-1133">Transmembrane helix</keyword>
<dbReference type="CDD" id="cd09143">
    <property type="entry name" value="PLDc_vPLD1_2_like_bac_2"/>
    <property type="match status" value="1"/>
</dbReference>
<keyword evidence="2" id="KW-0378">Hydrolase</keyword>
<protein>
    <submittedName>
        <fullName evidence="6">VTT domain-containing protein</fullName>
    </submittedName>
</protein>
<feature type="transmembrane region" description="Helical" evidence="4">
    <location>
        <begin position="636"/>
        <end position="660"/>
    </location>
</feature>
<dbReference type="InterPro" id="IPR001736">
    <property type="entry name" value="PLipase_D/transphosphatidylase"/>
</dbReference>
<dbReference type="EMBL" id="JAEKFT010000021">
    <property type="protein sequence ID" value="MBT0962814.1"/>
    <property type="molecule type" value="Genomic_DNA"/>
</dbReference>
<comment type="caution">
    <text evidence="6">The sequence shown here is derived from an EMBL/GenBank/DDBJ whole genome shotgun (WGS) entry which is preliminary data.</text>
</comment>
<dbReference type="Pfam" id="PF13091">
    <property type="entry name" value="PLDc_2"/>
    <property type="match status" value="1"/>
</dbReference>
<dbReference type="PROSITE" id="PS50035">
    <property type="entry name" value="PLD"/>
    <property type="match status" value="2"/>
</dbReference>
<keyword evidence="1" id="KW-0677">Repeat</keyword>
<keyword evidence="3" id="KW-0443">Lipid metabolism</keyword>
<reference evidence="7" key="1">
    <citation type="journal article" date="2022" name="ISME J.">
        <title>Genetic and phylogenetic analysis of dissimilatory iodate-reducing bacteria identifies potential niches across the world's oceans.</title>
        <authorList>
            <person name="Reyes-Umana V."/>
            <person name="Henning Z."/>
            <person name="Lee K."/>
            <person name="Barnum T.P."/>
            <person name="Coates J.D."/>
        </authorList>
    </citation>
    <scope>NUCLEOTIDE SEQUENCE [LARGE SCALE GENOMIC DNA]</scope>
    <source>
        <strain evidence="7">IR12</strain>
    </source>
</reference>
<evidence type="ECO:0000256" key="3">
    <source>
        <dbReference type="ARBA" id="ARBA00023098"/>
    </source>
</evidence>
<evidence type="ECO:0000313" key="7">
    <source>
        <dbReference type="Proteomes" id="UP000694660"/>
    </source>
</evidence>
<organism evidence="6 7">
    <name type="scientific">Denitromonas iodatirespirans</name>
    <dbReference type="NCBI Taxonomy" id="2795389"/>
    <lineage>
        <taxon>Bacteria</taxon>
        <taxon>Pseudomonadati</taxon>
        <taxon>Pseudomonadota</taxon>
        <taxon>Betaproteobacteria</taxon>
        <taxon>Rhodocyclales</taxon>
        <taxon>Zoogloeaceae</taxon>
        <taxon>Denitromonas</taxon>
    </lineage>
</organism>
<feature type="transmembrane region" description="Helical" evidence="4">
    <location>
        <begin position="698"/>
        <end position="716"/>
    </location>
</feature>